<protein>
    <recommendedName>
        <fullName evidence="1">Methyltransferase type 11 domain-containing protein</fullName>
    </recommendedName>
</protein>
<dbReference type="Gene3D" id="3.40.50.150">
    <property type="entry name" value="Vaccinia Virus protein VP39"/>
    <property type="match status" value="1"/>
</dbReference>
<name>A0A9J6FJB7_HAELO</name>
<comment type="caution">
    <text evidence="2">The sequence shown here is derived from an EMBL/GenBank/DDBJ whole genome shotgun (WGS) entry which is preliminary data.</text>
</comment>
<dbReference type="Proteomes" id="UP000821853">
    <property type="component" value="Chromosome 1"/>
</dbReference>
<reference evidence="2 3" key="1">
    <citation type="journal article" date="2020" name="Cell">
        <title>Large-Scale Comparative Analyses of Tick Genomes Elucidate Their Genetic Diversity and Vector Capacities.</title>
        <authorList>
            <consortium name="Tick Genome and Microbiome Consortium (TIGMIC)"/>
            <person name="Jia N."/>
            <person name="Wang J."/>
            <person name="Shi W."/>
            <person name="Du L."/>
            <person name="Sun Y."/>
            <person name="Zhan W."/>
            <person name="Jiang J.F."/>
            <person name="Wang Q."/>
            <person name="Zhang B."/>
            <person name="Ji P."/>
            <person name="Bell-Sakyi L."/>
            <person name="Cui X.M."/>
            <person name="Yuan T.T."/>
            <person name="Jiang B.G."/>
            <person name="Yang W.F."/>
            <person name="Lam T.T."/>
            <person name="Chang Q.C."/>
            <person name="Ding S.J."/>
            <person name="Wang X.J."/>
            <person name="Zhu J.G."/>
            <person name="Ruan X.D."/>
            <person name="Zhao L."/>
            <person name="Wei J.T."/>
            <person name="Ye R.Z."/>
            <person name="Que T.C."/>
            <person name="Du C.H."/>
            <person name="Zhou Y.H."/>
            <person name="Cheng J.X."/>
            <person name="Dai P.F."/>
            <person name="Guo W.B."/>
            <person name="Han X.H."/>
            <person name="Huang E.J."/>
            <person name="Li L.F."/>
            <person name="Wei W."/>
            <person name="Gao Y.C."/>
            <person name="Liu J.Z."/>
            <person name="Shao H.Z."/>
            <person name="Wang X."/>
            <person name="Wang C.C."/>
            <person name="Yang T.C."/>
            <person name="Huo Q.B."/>
            <person name="Li W."/>
            <person name="Chen H.Y."/>
            <person name="Chen S.E."/>
            <person name="Zhou L.G."/>
            <person name="Ni X.B."/>
            <person name="Tian J.H."/>
            <person name="Sheng Y."/>
            <person name="Liu T."/>
            <person name="Pan Y.S."/>
            <person name="Xia L.Y."/>
            <person name="Li J."/>
            <person name="Zhao F."/>
            <person name="Cao W.C."/>
        </authorList>
    </citation>
    <scope>NUCLEOTIDE SEQUENCE [LARGE SCALE GENOMIC DNA]</scope>
    <source>
        <strain evidence="2">HaeL-2018</strain>
    </source>
</reference>
<sequence length="114" mass="13182">MQIGTSQVELVRSICGYGEDMAELPDGHFDAVILTYVLCSAIDGRKLLSECKRVLTKVRMCIHPSITPKCAKPTEFAVLKKKRHLIISRQRRRVHEIQNTFQPSRRRKQTYRQA</sequence>
<proteinExistence type="predicted"/>
<gene>
    <name evidence="2" type="ORF">HPB48_014919</name>
</gene>
<dbReference type="GO" id="GO:0008757">
    <property type="term" value="F:S-adenosylmethionine-dependent methyltransferase activity"/>
    <property type="evidence" value="ECO:0007669"/>
    <property type="project" value="InterPro"/>
</dbReference>
<dbReference type="InterPro" id="IPR029063">
    <property type="entry name" value="SAM-dependent_MTases_sf"/>
</dbReference>
<feature type="domain" description="Methyltransferase type 11" evidence="1">
    <location>
        <begin position="10"/>
        <end position="56"/>
    </location>
</feature>
<dbReference type="VEuPathDB" id="VectorBase:HLOH_061800"/>
<dbReference type="AlphaFoldDB" id="A0A9J6FJB7"/>
<keyword evidence="3" id="KW-1185">Reference proteome</keyword>
<evidence type="ECO:0000259" key="1">
    <source>
        <dbReference type="Pfam" id="PF08241"/>
    </source>
</evidence>
<dbReference type="InterPro" id="IPR013216">
    <property type="entry name" value="Methyltransf_11"/>
</dbReference>
<dbReference type="SUPFAM" id="SSF53335">
    <property type="entry name" value="S-adenosyl-L-methionine-dependent methyltransferases"/>
    <property type="match status" value="1"/>
</dbReference>
<dbReference type="InterPro" id="IPR052356">
    <property type="entry name" value="Thiol_S-MT"/>
</dbReference>
<organism evidence="2 3">
    <name type="scientific">Haemaphysalis longicornis</name>
    <name type="common">Bush tick</name>
    <dbReference type="NCBI Taxonomy" id="44386"/>
    <lineage>
        <taxon>Eukaryota</taxon>
        <taxon>Metazoa</taxon>
        <taxon>Ecdysozoa</taxon>
        <taxon>Arthropoda</taxon>
        <taxon>Chelicerata</taxon>
        <taxon>Arachnida</taxon>
        <taxon>Acari</taxon>
        <taxon>Parasitiformes</taxon>
        <taxon>Ixodida</taxon>
        <taxon>Ixodoidea</taxon>
        <taxon>Ixodidae</taxon>
        <taxon>Haemaphysalinae</taxon>
        <taxon>Haemaphysalis</taxon>
    </lineage>
</organism>
<accession>A0A9J6FJB7</accession>
<evidence type="ECO:0000313" key="2">
    <source>
        <dbReference type="EMBL" id="KAH9361980.1"/>
    </source>
</evidence>
<dbReference type="Pfam" id="PF08241">
    <property type="entry name" value="Methyltransf_11"/>
    <property type="match status" value="1"/>
</dbReference>
<dbReference type="PANTHER" id="PTHR45036">
    <property type="entry name" value="METHYLTRANSFERASE LIKE 7B"/>
    <property type="match status" value="1"/>
</dbReference>
<dbReference type="EMBL" id="JABSTR010000001">
    <property type="protein sequence ID" value="KAH9361980.1"/>
    <property type="molecule type" value="Genomic_DNA"/>
</dbReference>
<evidence type="ECO:0000313" key="3">
    <source>
        <dbReference type="Proteomes" id="UP000821853"/>
    </source>
</evidence>
<dbReference type="PANTHER" id="PTHR45036:SF1">
    <property type="entry name" value="METHYLTRANSFERASE LIKE 7A"/>
    <property type="match status" value="1"/>
</dbReference>